<accession>A0AAD7F559</accession>
<evidence type="ECO:0000313" key="3">
    <source>
        <dbReference type="EMBL" id="KAJ7369024.1"/>
    </source>
</evidence>
<keyword evidence="2" id="KW-0812">Transmembrane</keyword>
<organism evidence="3 4">
    <name type="scientific">Mycena albidolilacea</name>
    <dbReference type="NCBI Taxonomy" id="1033008"/>
    <lineage>
        <taxon>Eukaryota</taxon>
        <taxon>Fungi</taxon>
        <taxon>Dikarya</taxon>
        <taxon>Basidiomycota</taxon>
        <taxon>Agaricomycotina</taxon>
        <taxon>Agaricomycetes</taxon>
        <taxon>Agaricomycetidae</taxon>
        <taxon>Agaricales</taxon>
        <taxon>Marasmiineae</taxon>
        <taxon>Mycenaceae</taxon>
        <taxon>Mycena</taxon>
    </lineage>
</organism>
<keyword evidence="2" id="KW-0472">Membrane</keyword>
<evidence type="ECO:0000256" key="1">
    <source>
        <dbReference type="SAM" id="MobiDB-lite"/>
    </source>
</evidence>
<feature type="transmembrane region" description="Helical" evidence="2">
    <location>
        <begin position="22"/>
        <end position="46"/>
    </location>
</feature>
<feature type="region of interest" description="Disordered" evidence="1">
    <location>
        <begin position="530"/>
        <end position="549"/>
    </location>
</feature>
<dbReference type="Proteomes" id="UP001218218">
    <property type="component" value="Unassembled WGS sequence"/>
</dbReference>
<evidence type="ECO:0000256" key="2">
    <source>
        <dbReference type="SAM" id="Phobius"/>
    </source>
</evidence>
<proteinExistence type="predicted"/>
<sequence length="549" mass="59878">MHIARAFATSRSNPLSPSSAGFSLKILIAIVLSVLIAHDLVLLLVLRHVHRTTKYQPKISLKTLLGPAAATASSARHTEPRLFLLPPTPPNVPPVTSDGFRLPRLASTVPRLFWLSSSHRIPTALALVIKRVSSRLPSNSLIAGGRSRIHDFKPLFARLGSLGTGLRTTGTKLKISKGATRICSASIEGDKEEDFQDTCVGSPPEEEGEKLDEAQVAPASGRHSHLRFLRHIAAAALLRRFQLKVHDEPSYASIRMCTGHPRVYLERTRTRTPQYPTPAGVRVYTVPPAPLCGVKHRGIGPAGPQILEKYQLGTLNEPFIAPDKSSKVWVSPENKWRSIEEVAEDVKKVEVVEKTVGAAAEVEKVVEVAKKIVTVVQENQVEQVATVEAAEGKKIGVNYSPGEAVEEVERAVKVVEEIMAALNVAAIVSRAQKELKIGKQAEVIADEDNCTPLYGDLDDLPSYEEFLSGDLRRLPAGNPALEPRLVTAESLSTISSPAFPPRGYLGRGVNTRLELSPVLPSDSFTIHPFLRPPHTQTNQTKKRMGMETC</sequence>
<evidence type="ECO:0000313" key="4">
    <source>
        <dbReference type="Proteomes" id="UP001218218"/>
    </source>
</evidence>
<protein>
    <submittedName>
        <fullName evidence="3">Uncharacterized protein</fullName>
    </submittedName>
</protein>
<comment type="caution">
    <text evidence="3">The sequence shown here is derived from an EMBL/GenBank/DDBJ whole genome shotgun (WGS) entry which is preliminary data.</text>
</comment>
<keyword evidence="4" id="KW-1185">Reference proteome</keyword>
<name>A0AAD7F559_9AGAR</name>
<gene>
    <name evidence="3" type="ORF">DFH08DRAFT_928996</name>
</gene>
<dbReference type="EMBL" id="JARIHO010000001">
    <property type="protein sequence ID" value="KAJ7369024.1"/>
    <property type="molecule type" value="Genomic_DNA"/>
</dbReference>
<keyword evidence="2" id="KW-1133">Transmembrane helix</keyword>
<reference evidence="3" key="1">
    <citation type="submission" date="2023-03" db="EMBL/GenBank/DDBJ databases">
        <title>Massive genome expansion in bonnet fungi (Mycena s.s.) driven by repeated elements and novel gene families across ecological guilds.</title>
        <authorList>
            <consortium name="Lawrence Berkeley National Laboratory"/>
            <person name="Harder C.B."/>
            <person name="Miyauchi S."/>
            <person name="Viragh M."/>
            <person name="Kuo A."/>
            <person name="Thoen E."/>
            <person name="Andreopoulos B."/>
            <person name="Lu D."/>
            <person name="Skrede I."/>
            <person name="Drula E."/>
            <person name="Henrissat B."/>
            <person name="Morin E."/>
            <person name="Kohler A."/>
            <person name="Barry K."/>
            <person name="LaButti K."/>
            <person name="Morin E."/>
            <person name="Salamov A."/>
            <person name="Lipzen A."/>
            <person name="Mereny Z."/>
            <person name="Hegedus B."/>
            <person name="Baldrian P."/>
            <person name="Stursova M."/>
            <person name="Weitz H."/>
            <person name="Taylor A."/>
            <person name="Grigoriev I.V."/>
            <person name="Nagy L.G."/>
            <person name="Martin F."/>
            <person name="Kauserud H."/>
        </authorList>
    </citation>
    <scope>NUCLEOTIDE SEQUENCE</scope>
    <source>
        <strain evidence="3">CBHHK002</strain>
    </source>
</reference>
<dbReference type="AlphaFoldDB" id="A0AAD7F559"/>